<proteinExistence type="predicted"/>
<sequence length="193" mass="20951">MRDQGLGQDLTPVLAGSVRDNLTYGAPEADDEEVRCVVAKARLTEFVAGLPDGLDTQVGSRGTSLSGGERQRMAIARALLRRPRVLLLDEATSHMDAVNEEALRQTLQEVQQECTVLLIAHRLSTVVEAERIVVLEEGRVRAVGDHRSLLDSDDLYRRLAHTQFVDAGRLSPKGSGPLSDGEQSGSGRSRTPV</sequence>
<dbReference type="InterPro" id="IPR039421">
    <property type="entry name" value="Type_1_exporter"/>
</dbReference>
<evidence type="ECO:0000256" key="1">
    <source>
        <dbReference type="SAM" id="MobiDB-lite"/>
    </source>
</evidence>
<dbReference type="SUPFAM" id="SSF52540">
    <property type="entry name" value="P-loop containing nucleoside triphosphate hydrolases"/>
    <property type="match status" value="1"/>
</dbReference>
<evidence type="ECO:0000259" key="2">
    <source>
        <dbReference type="Pfam" id="PF00005"/>
    </source>
</evidence>
<name>A0ABY5D5R4_9ACTN</name>
<organism evidence="3 4">
    <name type="scientific">Nocardiopsis exhalans</name>
    <dbReference type="NCBI Taxonomy" id="163604"/>
    <lineage>
        <taxon>Bacteria</taxon>
        <taxon>Bacillati</taxon>
        <taxon>Actinomycetota</taxon>
        <taxon>Actinomycetes</taxon>
        <taxon>Streptosporangiales</taxon>
        <taxon>Nocardiopsidaceae</taxon>
        <taxon>Nocardiopsis</taxon>
    </lineage>
</organism>
<dbReference type="PANTHER" id="PTHR43394">
    <property type="entry name" value="ATP-DEPENDENT PERMEASE MDL1, MITOCHONDRIAL"/>
    <property type="match status" value="1"/>
</dbReference>
<feature type="compositionally biased region" description="Polar residues" evidence="1">
    <location>
        <begin position="181"/>
        <end position="193"/>
    </location>
</feature>
<dbReference type="PANTHER" id="PTHR43394:SF1">
    <property type="entry name" value="ATP-BINDING CASSETTE SUB-FAMILY B MEMBER 10, MITOCHONDRIAL"/>
    <property type="match status" value="1"/>
</dbReference>
<keyword evidence="3" id="KW-0547">Nucleotide-binding</keyword>
<dbReference type="Pfam" id="PF00005">
    <property type="entry name" value="ABC_tran"/>
    <property type="match status" value="1"/>
</dbReference>
<feature type="region of interest" description="Disordered" evidence="1">
    <location>
        <begin position="167"/>
        <end position="193"/>
    </location>
</feature>
<dbReference type="InterPro" id="IPR017871">
    <property type="entry name" value="ABC_transporter-like_CS"/>
</dbReference>
<dbReference type="GO" id="GO:0005524">
    <property type="term" value="F:ATP binding"/>
    <property type="evidence" value="ECO:0007669"/>
    <property type="project" value="UniProtKB-KW"/>
</dbReference>
<gene>
    <name evidence="3" type="ORF">NE857_27980</name>
</gene>
<dbReference type="PROSITE" id="PS00211">
    <property type="entry name" value="ABC_TRANSPORTER_1"/>
    <property type="match status" value="1"/>
</dbReference>
<evidence type="ECO:0000313" key="3">
    <source>
        <dbReference type="EMBL" id="USY19071.1"/>
    </source>
</evidence>
<dbReference type="Proteomes" id="UP001055940">
    <property type="component" value="Chromosome"/>
</dbReference>
<dbReference type="InterPro" id="IPR003439">
    <property type="entry name" value="ABC_transporter-like_ATP-bd"/>
</dbReference>
<keyword evidence="4" id="KW-1185">Reference proteome</keyword>
<accession>A0ABY5D5R4</accession>
<dbReference type="Gene3D" id="3.40.50.300">
    <property type="entry name" value="P-loop containing nucleotide triphosphate hydrolases"/>
    <property type="match status" value="1"/>
</dbReference>
<dbReference type="EMBL" id="CP099837">
    <property type="protein sequence ID" value="USY19071.1"/>
    <property type="molecule type" value="Genomic_DNA"/>
</dbReference>
<keyword evidence="3" id="KW-0067">ATP-binding</keyword>
<feature type="domain" description="ABC transporter" evidence="2">
    <location>
        <begin position="18"/>
        <end position="93"/>
    </location>
</feature>
<dbReference type="InterPro" id="IPR027417">
    <property type="entry name" value="P-loop_NTPase"/>
</dbReference>
<reference evidence="3" key="1">
    <citation type="submission" date="2022-06" db="EMBL/GenBank/DDBJ databases">
        <authorList>
            <person name="Ping M."/>
        </authorList>
    </citation>
    <scope>NUCLEOTIDE SEQUENCE</scope>
    <source>
        <strain evidence="3">JCM11759T</strain>
    </source>
</reference>
<evidence type="ECO:0000313" key="4">
    <source>
        <dbReference type="Proteomes" id="UP001055940"/>
    </source>
</evidence>
<protein>
    <submittedName>
        <fullName evidence="3">ABC transporter ATP-binding protein/permease</fullName>
    </submittedName>
</protein>
<dbReference type="RefSeq" id="WP_254418353.1">
    <property type="nucleotide sequence ID" value="NZ_BAAAJB010000055.1"/>
</dbReference>